<feature type="region of interest" description="Disordered" evidence="1">
    <location>
        <begin position="50"/>
        <end position="122"/>
    </location>
</feature>
<sequence>MRIQVVALMCILAISMPSFVAPASISEYWSKFTNHFHNPRPIITKYLKTTQPSALPPSDPPTDETSPPPGNENSTLVALDGSEFLDGDDNTTIASTPDIPEVSVTPESRKTRQVSSTPTGENVTVQARNVREVSSTPTGENVTVQARNVREVSTAKTRVLFSENTSALQRKHGCPSAKARMPFSESTNALQRKHGCPSAEARMLFSESTNALQRKHGCSSAEARMLFSESTNALQRKHGSPKRIQ</sequence>
<dbReference type="RefSeq" id="XP_017303080.1">
    <property type="nucleotide sequence ID" value="XM_017447591.2"/>
</dbReference>
<dbReference type="KEGG" id="dci:108253501"/>
<reference evidence="4" key="1">
    <citation type="submission" date="2025-08" db="UniProtKB">
        <authorList>
            <consortium name="RefSeq"/>
        </authorList>
    </citation>
    <scope>IDENTIFICATION</scope>
</reference>
<gene>
    <name evidence="4" type="primary">LOC108253501</name>
</gene>
<evidence type="ECO:0000256" key="2">
    <source>
        <dbReference type="SAM" id="SignalP"/>
    </source>
</evidence>
<accession>A0A1S4ELN8</accession>
<dbReference type="PaxDb" id="121845-A0A1S4ELN8"/>
<evidence type="ECO:0000313" key="3">
    <source>
        <dbReference type="Proteomes" id="UP000079169"/>
    </source>
</evidence>
<proteinExistence type="predicted"/>
<feature type="compositionally biased region" description="Polar residues" evidence="1">
    <location>
        <begin position="113"/>
        <end position="122"/>
    </location>
</feature>
<name>A0A1S4ELN8_DIACI</name>
<dbReference type="Proteomes" id="UP000079169">
    <property type="component" value="Unplaced"/>
</dbReference>
<feature type="chain" id="PRO_5010353416" evidence="2">
    <location>
        <begin position="23"/>
        <end position="245"/>
    </location>
</feature>
<dbReference type="AlphaFoldDB" id="A0A1S4ELN8"/>
<feature type="compositionally biased region" description="Pro residues" evidence="1">
    <location>
        <begin position="54"/>
        <end position="70"/>
    </location>
</feature>
<feature type="signal peptide" evidence="2">
    <location>
        <begin position="1"/>
        <end position="22"/>
    </location>
</feature>
<keyword evidence="3" id="KW-1185">Reference proteome</keyword>
<evidence type="ECO:0000256" key="1">
    <source>
        <dbReference type="SAM" id="MobiDB-lite"/>
    </source>
</evidence>
<protein>
    <submittedName>
        <fullName evidence="4">Uncharacterized protein LOC108253501</fullName>
    </submittedName>
</protein>
<evidence type="ECO:0000313" key="4">
    <source>
        <dbReference type="RefSeq" id="XP_017303080.1"/>
    </source>
</evidence>
<keyword evidence="2" id="KW-0732">Signal</keyword>
<dbReference type="GeneID" id="108253501"/>
<organism evidence="3 4">
    <name type="scientific">Diaphorina citri</name>
    <name type="common">Asian citrus psyllid</name>
    <dbReference type="NCBI Taxonomy" id="121845"/>
    <lineage>
        <taxon>Eukaryota</taxon>
        <taxon>Metazoa</taxon>
        <taxon>Ecdysozoa</taxon>
        <taxon>Arthropoda</taxon>
        <taxon>Hexapoda</taxon>
        <taxon>Insecta</taxon>
        <taxon>Pterygota</taxon>
        <taxon>Neoptera</taxon>
        <taxon>Paraneoptera</taxon>
        <taxon>Hemiptera</taxon>
        <taxon>Sternorrhyncha</taxon>
        <taxon>Psylloidea</taxon>
        <taxon>Psyllidae</taxon>
        <taxon>Diaphorininae</taxon>
        <taxon>Diaphorina</taxon>
    </lineage>
</organism>